<dbReference type="PROSITE" id="PS01031">
    <property type="entry name" value="SHSP"/>
    <property type="match status" value="1"/>
</dbReference>
<dbReference type="PANTHER" id="PTHR11527">
    <property type="entry name" value="HEAT-SHOCK PROTEIN 20 FAMILY MEMBER"/>
    <property type="match status" value="1"/>
</dbReference>
<feature type="region of interest" description="Disordered" evidence="4">
    <location>
        <begin position="1"/>
        <end position="90"/>
    </location>
</feature>
<feature type="non-terminal residue" evidence="6">
    <location>
        <position position="135"/>
    </location>
</feature>
<comment type="similarity">
    <text evidence="2 3">Belongs to the small heat shock protein (HSP20) family.</text>
</comment>
<dbReference type="InterPro" id="IPR002068">
    <property type="entry name" value="A-crystallin/Hsp20_dom"/>
</dbReference>
<evidence type="ECO:0000256" key="3">
    <source>
        <dbReference type="RuleBase" id="RU003616"/>
    </source>
</evidence>
<protein>
    <submittedName>
        <fullName evidence="6">HSP20-like chaperone</fullName>
    </submittedName>
</protein>
<dbReference type="Gene3D" id="2.60.40.790">
    <property type="match status" value="1"/>
</dbReference>
<gene>
    <name evidence="6" type="ORF">THASP1DRAFT_9773</name>
</gene>
<dbReference type="EMBL" id="KZ992913">
    <property type="protein sequence ID" value="RKP06296.1"/>
    <property type="molecule type" value="Genomic_DNA"/>
</dbReference>
<dbReference type="InterPro" id="IPR008978">
    <property type="entry name" value="HSP20-like_chaperone"/>
</dbReference>
<evidence type="ECO:0000259" key="5">
    <source>
        <dbReference type="PROSITE" id="PS01031"/>
    </source>
</evidence>
<organism evidence="6 7">
    <name type="scientific">Thamnocephalis sphaerospora</name>
    <dbReference type="NCBI Taxonomy" id="78915"/>
    <lineage>
        <taxon>Eukaryota</taxon>
        <taxon>Fungi</taxon>
        <taxon>Fungi incertae sedis</taxon>
        <taxon>Zoopagomycota</taxon>
        <taxon>Zoopagomycotina</taxon>
        <taxon>Zoopagomycetes</taxon>
        <taxon>Zoopagales</taxon>
        <taxon>Sigmoideomycetaceae</taxon>
        <taxon>Thamnocephalis</taxon>
    </lineage>
</organism>
<proteinExistence type="inferred from homology"/>
<dbReference type="STRING" id="78915.A0A4P9XKL2"/>
<dbReference type="OrthoDB" id="1431247at2759"/>
<dbReference type="SUPFAM" id="SSF49764">
    <property type="entry name" value="HSP20-like chaperones"/>
    <property type="match status" value="1"/>
</dbReference>
<dbReference type="InterPro" id="IPR031107">
    <property type="entry name" value="Small_HSP"/>
</dbReference>
<keyword evidence="1" id="KW-0346">Stress response</keyword>
<evidence type="ECO:0000256" key="2">
    <source>
        <dbReference type="PROSITE-ProRule" id="PRU00285"/>
    </source>
</evidence>
<feature type="domain" description="SHSP" evidence="5">
    <location>
        <begin position="1"/>
        <end position="135"/>
    </location>
</feature>
<sequence length="135" mass="14800">PAVDVHETDDSYVLEAELPGMRKDDVSIELDETGEMITLSGETRQEHTTSSESQTQETETPAAAAKDSSAGESSTVATKNTNTAVGQASAPHYWAQERFYGQFRRSFRLPNPVTPDQVNADFSNGLLRVTMPKHK</sequence>
<evidence type="ECO:0000313" key="6">
    <source>
        <dbReference type="EMBL" id="RKP06296.1"/>
    </source>
</evidence>
<evidence type="ECO:0000256" key="1">
    <source>
        <dbReference type="ARBA" id="ARBA00023016"/>
    </source>
</evidence>
<dbReference type="CDD" id="cd06464">
    <property type="entry name" value="ACD_sHsps-like"/>
    <property type="match status" value="1"/>
</dbReference>
<reference evidence="7" key="1">
    <citation type="journal article" date="2018" name="Nat. Microbiol.">
        <title>Leveraging single-cell genomics to expand the fungal tree of life.</title>
        <authorList>
            <person name="Ahrendt S.R."/>
            <person name="Quandt C.A."/>
            <person name="Ciobanu D."/>
            <person name="Clum A."/>
            <person name="Salamov A."/>
            <person name="Andreopoulos B."/>
            <person name="Cheng J.F."/>
            <person name="Woyke T."/>
            <person name="Pelin A."/>
            <person name="Henrissat B."/>
            <person name="Reynolds N.K."/>
            <person name="Benny G.L."/>
            <person name="Smith M.E."/>
            <person name="James T.Y."/>
            <person name="Grigoriev I.V."/>
        </authorList>
    </citation>
    <scope>NUCLEOTIDE SEQUENCE [LARGE SCALE GENOMIC DNA]</scope>
    <source>
        <strain evidence="7">RSA 1356</strain>
    </source>
</reference>
<accession>A0A4P9XKL2</accession>
<feature type="compositionally biased region" description="Polar residues" evidence="4">
    <location>
        <begin position="70"/>
        <end position="86"/>
    </location>
</feature>
<evidence type="ECO:0000313" key="7">
    <source>
        <dbReference type="Proteomes" id="UP000271241"/>
    </source>
</evidence>
<dbReference type="Proteomes" id="UP000271241">
    <property type="component" value="Unassembled WGS sequence"/>
</dbReference>
<feature type="compositionally biased region" description="Low complexity" evidence="4">
    <location>
        <begin position="50"/>
        <end position="60"/>
    </location>
</feature>
<feature type="non-terminal residue" evidence="6">
    <location>
        <position position="1"/>
    </location>
</feature>
<name>A0A4P9XKL2_9FUNG</name>
<dbReference type="AlphaFoldDB" id="A0A4P9XKL2"/>
<evidence type="ECO:0000256" key="4">
    <source>
        <dbReference type="SAM" id="MobiDB-lite"/>
    </source>
</evidence>
<keyword evidence="7" id="KW-1185">Reference proteome</keyword>
<dbReference type="Pfam" id="PF00011">
    <property type="entry name" value="HSP20"/>
    <property type="match status" value="2"/>
</dbReference>